<sequence>MPNVHNGVIVYSYKEWRKKPSVQEFYDLIAPCDMCGGDGECTCECGDIHECHQCDGSGKSINIRNLYEKKLRAEVNCLLAYKLFVDGKKETGESA</sequence>
<dbReference type="EMBL" id="MT141569">
    <property type="protein sequence ID" value="QJA67332.1"/>
    <property type="molecule type" value="Genomic_DNA"/>
</dbReference>
<dbReference type="AlphaFoldDB" id="A0A6M3JE06"/>
<protein>
    <submittedName>
        <fullName evidence="1">Uncharacterized protein</fullName>
    </submittedName>
</protein>
<name>A0A6M3JE06_9ZZZZ</name>
<accession>A0A6M3JE06</accession>
<reference evidence="1" key="1">
    <citation type="submission" date="2020-03" db="EMBL/GenBank/DDBJ databases">
        <title>The deep terrestrial virosphere.</title>
        <authorList>
            <person name="Holmfeldt K."/>
            <person name="Nilsson E."/>
            <person name="Simone D."/>
            <person name="Lopez-Fernandez M."/>
            <person name="Wu X."/>
            <person name="de Brujin I."/>
            <person name="Lundin D."/>
            <person name="Andersson A."/>
            <person name="Bertilsson S."/>
            <person name="Dopson M."/>
        </authorList>
    </citation>
    <scope>NUCLEOTIDE SEQUENCE</scope>
    <source>
        <strain evidence="1">MM415B00245</strain>
    </source>
</reference>
<gene>
    <name evidence="1" type="ORF">MM415B00245_0038</name>
</gene>
<organism evidence="1">
    <name type="scientific">viral metagenome</name>
    <dbReference type="NCBI Taxonomy" id="1070528"/>
    <lineage>
        <taxon>unclassified sequences</taxon>
        <taxon>metagenomes</taxon>
        <taxon>organismal metagenomes</taxon>
    </lineage>
</organism>
<evidence type="ECO:0000313" key="1">
    <source>
        <dbReference type="EMBL" id="QJA67332.1"/>
    </source>
</evidence>
<proteinExistence type="predicted"/>